<keyword evidence="3" id="KW-1185">Reference proteome</keyword>
<organism evidence="2 3">
    <name type="scientific">Boletus edulis BED1</name>
    <dbReference type="NCBI Taxonomy" id="1328754"/>
    <lineage>
        <taxon>Eukaryota</taxon>
        <taxon>Fungi</taxon>
        <taxon>Dikarya</taxon>
        <taxon>Basidiomycota</taxon>
        <taxon>Agaricomycotina</taxon>
        <taxon>Agaricomycetes</taxon>
        <taxon>Agaricomycetidae</taxon>
        <taxon>Boletales</taxon>
        <taxon>Boletineae</taxon>
        <taxon>Boletaceae</taxon>
        <taxon>Boletoideae</taxon>
        <taxon>Boletus</taxon>
    </lineage>
</organism>
<dbReference type="Proteomes" id="UP001194468">
    <property type="component" value="Unassembled WGS sequence"/>
</dbReference>
<reference evidence="2" key="2">
    <citation type="journal article" date="2020" name="Nat. Commun.">
        <title>Large-scale genome sequencing of mycorrhizal fungi provides insights into the early evolution of symbiotic traits.</title>
        <authorList>
            <person name="Miyauchi S."/>
            <person name="Kiss E."/>
            <person name="Kuo A."/>
            <person name="Drula E."/>
            <person name="Kohler A."/>
            <person name="Sanchez-Garcia M."/>
            <person name="Morin E."/>
            <person name="Andreopoulos B."/>
            <person name="Barry K.W."/>
            <person name="Bonito G."/>
            <person name="Buee M."/>
            <person name="Carver A."/>
            <person name="Chen C."/>
            <person name="Cichocki N."/>
            <person name="Clum A."/>
            <person name="Culley D."/>
            <person name="Crous P.W."/>
            <person name="Fauchery L."/>
            <person name="Girlanda M."/>
            <person name="Hayes R.D."/>
            <person name="Keri Z."/>
            <person name="LaButti K."/>
            <person name="Lipzen A."/>
            <person name="Lombard V."/>
            <person name="Magnuson J."/>
            <person name="Maillard F."/>
            <person name="Murat C."/>
            <person name="Nolan M."/>
            <person name="Ohm R.A."/>
            <person name="Pangilinan J."/>
            <person name="Pereira M.F."/>
            <person name="Perotto S."/>
            <person name="Peter M."/>
            <person name="Pfister S."/>
            <person name="Riley R."/>
            <person name="Sitrit Y."/>
            <person name="Stielow J.B."/>
            <person name="Szollosi G."/>
            <person name="Zifcakova L."/>
            <person name="Stursova M."/>
            <person name="Spatafora J.W."/>
            <person name="Tedersoo L."/>
            <person name="Vaario L.M."/>
            <person name="Yamada A."/>
            <person name="Yan M."/>
            <person name="Wang P."/>
            <person name="Xu J."/>
            <person name="Bruns T."/>
            <person name="Baldrian P."/>
            <person name="Vilgalys R."/>
            <person name="Dunand C."/>
            <person name="Henrissat B."/>
            <person name="Grigoriev I.V."/>
            <person name="Hibbett D."/>
            <person name="Nagy L.G."/>
            <person name="Martin F.M."/>
        </authorList>
    </citation>
    <scope>NUCLEOTIDE SEQUENCE</scope>
    <source>
        <strain evidence="2">BED1</strain>
    </source>
</reference>
<feature type="region of interest" description="Disordered" evidence="1">
    <location>
        <begin position="1"/>
        <end position="24"/>
    </location>
</feature>
<accession>A0AAD4BNC2</accession>
<feature type="non-terminal residue" evidence="2">
    <location>
        <position position="82"/>
    </location>
</feature>
<dbReference type="EMBL" id="WHUW01000025">
    <property type="protein sequence ID" value="KAF8435315.1"/>
    <property type="molecule type" value="Genomic_DNA"/>
</dbReference>
<evidence type="ECO:0000313" key="2">
    <source>
        <dbReference type="EMBL" id="KAF8435315.1"/>
    </source>
</evidence>
<evidence type="ECO:0000313" key="3">
    <source>
        <dbReference type="Proteomes" id="UP001194468"/>
    </source>
</evidence>
<evidence type="ECO:0000256" key="1">
    <source>
        <dbReference type="SAM" id="MobiDB-lite"/>
    </source>
</evidence>
<sequence>MFDAPRKYFEPSEDSSAEDGSQEEVRSAGLLEVMHTAYHVASYEWQRCWQWGPCRRPLKEHLMDLIFFGVLLMAENRTAVAL</sequence>
<reference evidence="2" key="1">
    <citation type="submission" date="2019-10" db="EMBL/GenBank/DDBJ databases">
        <authorList>
            <consortium name="DOE Joint Genome Institute"/>
            <person name="Kuo A."/>
            <person name="Miyauchi S."/>
            <person name="Kiss E."/>
            <person name="Drula E."/>
            <person name="Kohler A."/>
            <person name="Sanchez-Garcia M."/>
            <person name="Andreopoulos B."/>
            <person name="Barry K.W."/>
            <person name="Bonito G."/>
            <person name="Buee M."/>
            <person name="Carver A."/>
            <person name="Chen C."/>
            <person name="Cichocki N."/>
            <person name="Clum A."/>
            <person name="Culley D."/>
            <person name="Crous P.W."/>
            <person name="Fauchery L."/>
            <person name="Girlanda M."/>
            <person name="Hayes R."/>
            <person name="Keri Z."/>
            <person name="LaButti K."/>
            <person name="Lipzen A."/>
            <person name="Lombard V."/>
            <person name="Magnuson J."/>
            <person name="Maillard F."/>
            <person name="Morin E."/>
            <person name="Murat C."/>
            <person name="Nolan M."/>
            <person name="Ohm R."/>
            <person name="Pangilinan J."/>
            <person name="Pereira M."/>
            <person name="Perotto S."/>
            <person name="Peter M."/>
            <person name="Riley R."/>
            <person name="Sitrit Y."/>
            <person name="Stielow B."/>
            <person name="Szollosi G."/>
            <person name="Zifcakova L."/>
            <person name="Stursova M."/>
            <person name="Spatafora J.W."/>
            <person name="Tedersoo L."/>
            <person name="Vaario L.-M."/>
            <person name="Yamada A."/>
            <person name="Yan M."/>
            <person name="Wang P."/>
            <person name="Xu J."/>
            <person name="Bruns T."/>
            <person name="Baldrian P."/>
            <person name="Vilgalys R."/>
            <person name="Henrissat B."/>
            <person name="Grigoriev I.V."/>
            <person name="Hibbett D."/>
            <person name="Nagy L.G."/>
            <person name="Martin F.M."/>
        </authorList>
    </citation>
    <scope>NUCLEOTIDE SEQUENCE</scope>
    <source>
        <strain evidence="2">BED1</strain>
    </source>
</reference>
<comment type="caution">
    <text evidence="2">The sequence shown here is derived from an EMBL/GenBank/DDBJ whole genome shotgun (WGS) entry which is preliminary data.</text>
</comment>
<dbReference type="AlphaFoldDB" id="A0AAD4BNC2"/>
<protein>
    <submittedName>
        <fullName evidence="2">Uncharacterized protein</fullName>
    </submittedName>
</protein>
<feature type="compositionally biased region" description="Basic and acidic residues" evidence="1">
    <location>
        <begin position="1"/>
        <end position="10"/>
    </location>
</feature>
<feature type="compositionally biased region" description="Acidic residues" evidence="1">
    <location>
        <begin position="11"/>
        <end position="22"/>
    </location>
</feature>
<name>A0AAD4BNC2_BOLED</name>
<gene>
    <name evidence="2" type="ORF">L210DRAFT_3550806</name>
</gene>
<proteinExistence type="predicted"/>